<evidence type="ECO:0000256" key="2">
    <source>
        <dbReference type="ARBA" id="ARBA00022448"/>
    </source>
</evidence>
<protein>
    <recommendedName>
        <fullName evidence="8">ABC transmembrane type-1 domain-containing protein</fullName>
    </recommendedName>
</protein>
<accession>A0A4U2PZ75</accession>
<dbReference type="SUPFAM" id="SSF161098">
    <property type="entry name" value="MetI-like"/>
    <property type="match status" value="1"/>
</dbReference>
<evidence type="ECO:0000313" key="10">
    <source>
        <dbReference type="Proteomes" id="UP000308114"/>
    </source>
</evidence>
<evidence type="ECO:0000256" key="1">
    <source>
        <dbReference type="ARBA" id="ARBA00004651"/>
    </source>
</evidence>
<keyword evidence="2 7" id="KW-0813">Transport</keyword>
<sequence length="328" mass="37038">MQSIKNTPNSQFGVQTGKVSSIIEWLKRHPYMWFIAPGFILYSMFVIYPIVSAAIMSLYYSNGFGDSKFVGFQNYIELFTTKELYSQFLNAFKNNVFLFVLNTVLVLPAQLYLAYLIHTKIRGYRFFQTMIFAPQFITSTVVIFMGTLIFDQNIGIFNHVLTLVGLEDWVQNWLGIPGKEMYVIFLISTWSGIGFSMIYFIGAMKMLPEEIFEAAFLDGAGYWGRFFHIVIPLLRTSIINVVIISYIFSMTVFDYNYMLGGVSGGTDHSMDVMTLFFYRVAFGSNGAMGGTVSANSIGMGTTIACVMFVVILIVALVQLKLLSGKEEN</sequence>
<evidence type="ECO:0000256" key="7">
    <source>
        <dbReference type="RuleBase" id="RU363032"/>
    </source>
</evidence>
<evidence type="ECO:0000256" key="5">
    <source>
        <dbReference type="ARBA" id="ARBA00022989"/>
    </source>
</evidence>
<feature type="transmembrane region" description="Helical" evidence="7">
    <location>
        <begin position="222"/>
        <end position="248"/>
    </location>
</feature>
<dbReference type="PANTHER" id="PTHR43227:SF11">
    <property type="entry name" value="BLL4140 PROTEIN"/>
    <property type="match status" value="1"/>
</dbReference>
<dbReference type="Pfam" id="PF00528">
    <property type="entry name" value="BPD_transp_1"/>
    <property type="match status" value="1"/>
</dbReference>
<comment type="subcellular location">
    <subcellularLocation>
        <location evidence="1 7">Cell membrane</location>
        <topology evidence="1 7">Multi-pass membrane protein</topology>
    </subcellularLocation>
</comment>
<comment type="caution">
    <text evidence="9">The sequence shown here is derived from an EMBL/GenBank/DDBJ whole genome shotgun (WGS) entry which is preliminary data.</text>
</comment>
<dbReference type="GO" id="GO:0005886">
    <property type="term" value="C:plasma membrane"/>
    <property type="evidence" value="ECO:0007669"/>
    <property type="project" value="UniProtKB-SubCell"/>
</dbReference>
<comment type="similarity">
    <text evidence="7">Belongs to the binding-protein-dependent transport system permease family.</text>
</comment>
<dbReference type="Gene3D" id="1.10.3720.10">
    <property type="entry name" value="MetI-like"/>
    <property type="match status" value="1"/>
</dbReference>
<feature type="transmembrane region" description="Helical" evidence="7">
    <location>
        <begin position="181"/>
        <end position="201"/>
    </location>
</feature>
<evidence type="ECO:0000313" key="9">
    <source>
        <dbReference type="EMBL" id="TKH45073.1"/>
    </source>
</evidence>
<dbReference type="RefSeq" id="WP_137061229.1">
    <property type="nucleotide sequence ID" value="NZ_PNXQ01000009.1"/>
</dbReference>
<dbReference type="InterPro" id="IPR000515">
    <property type="entry name" value="MetI-like"/>
</dbReference>
<dbReference type="PANTHER" id="PTHR43227">
    <property type="entry name" value="BLL4140 PROTEIN"/>
    <property type="match status" value="1"/>
</dbReference>
<feature type="transmembrane region" description="Helical" evidence="7">
    <location>
        <begin position="96"/>
        <end position="117"/>
    </location>
</feature>
<gene>
    <name evidence="9" type="ORF">C1I60_07935</name>
</gene>
<dbReference type="Proteomes" id="UP000308114">
    <property type="component" value="Unassembled WGS sequence"/>
</dbReference>
<dbReference type="InterPro" id="IPR035906">
    <property type="entry name" value="MetI-like_sf"/>
</dbReference>
<dbReference type="AlphaFoldDB" id="A0A4U2PZ75"/>
<reference evidence="9 10" key="1">
    <citation type="submission" date="2018-01" db="EMBL/GenBank/DDBJ databases">
        <title>Bacillales members from the olive rhizosphere are effective biological control agents against Verticillium dahliae.</title>
        <authorList>
            <person name="Gomez-Lama C."/>
            <person name="Legarda G."/>
            <person name="Ruano-Rosa D."/>
            <person name="Pizarro-Tobias P."/>
            <person name="Valverde-Corredor A."/>
            <person name="Niqui J.L."/>
            <person name="Trivino J.C."/>
            <person name="Roca A."/>
            <person name="Mercado-Blanco J."/>
        </authorList>
    </citation>
    <scope>NUCLEOTIDE SEQUENCE [LARGE SCALE GENOMIC DNA]</scope>
    <source>
        <strain evidence="9 10">PIC167</strain>
    </source>
</reference>
<dbReference type="InterPro" id="IPR050809">
    <property type="entry name" value="UgpAE/MalFG_permease"/>
</dbReference>
<evidence type="ECO:0000256" key="6">
    <source>
        <dbReference type="ARBA" id="ARBA00023136"/>
    </source>
</evidence>
<name>A0A4U2PZ75_9BACL</name>
<evidence type="ECO:0000259" key="8">
    <source>
        <dbReference type="PROSITE" id="PS50928"/>
    </source>
</evidence>
<dbReference type="GO" id="GO:0055085">
    <property type="term" value="P:transmembrane transport"/>
    <property type="evidence" value="ECO:0007669"/>
    <property type="project" value="InterPro"/>
</dbReference>
<keyword evidence="5 7" id="KW-1133">Transmembrane helix</keyword>
<organism evidence="9 10">
    <name type="scientific">Paenibacillus terrae</name>
    <dbReference type="NCBI Taxonomy" id="159743"/>
    <lineage>
        <taxon>Bacteria</taxon>
        <taxon>Bacillati</taxon>
        <taxon>Bacillota</taxon>
        <taxon>Bacilli</taxon>
        <taxon>Bacillales</taxon>
        <taxon>Paenibacillaceae</taxon>
        <taxon>Paenibacillus</taxon>
    </lineage>
</organism>
<feature type="domain" description="ABC transmembrane type-1" evidence="8">
    <location>
        <begin position="92"/>
        <end position="318"/>
    </location>
</feature>
<keyword evidence="3" id="KW-1003">Cell membrane</keyword>
<proteinExistence type="inferred from homology"/>
<feature type="transmembrane region" description="Helical" evidence="7">
    <location>
        <begin position="129"/>
        <end position="150"/>
    </location>
</feature>
<evidence type="ECO:0000256" key="3">
    <source>
        <dbReference type="ARBA" id="ARBA00022475"/>
    </source>
</evidence>
<feature type="transmembrane region" description="Helical" evidence="7">
    <location>
        <begin position="297"/>
        <end position="319"/>
    </location>
</feature>
<dbReference type="PROSITE" id="PS50928">
    <property type="entry name" value="ABC_TM1"/>
    <property type="match status" value="1"/>
</dbReference>
<dbReference type="CDD" id="cd06261">
    <property type="entry name" value="TM_PBP2"/>
    <property type="match status" value="1"/>
</dbReference>
<evidence type="ECO:0000256" key="4">
    <source>
        <dbReference type="ARBA" id="ARBA00022692"/>
    </source>
</evidence>
<keyword evidence="4 7" id="KW-0812">Transmembrane</keyword>
<feature type="transmembrane region" description="Helical" evidence="7">
    <location>
        <begin position="31"/>
        <end position="60"/>
    </location>
</feature>
<dbReference type="EMBL" id="PNXQ01000009">
    <property type="protein sequence ID" value="TKH45073.1"/>
    <property type="molecule type" value="Genomic_DNA"/>
</dbReference>
<keyword evidence="6 7" id="KW-0472">Membrane</keyword>